<dbReference type="EMBL" id="VSRR010001028">
    <property type="protein sequence ID" value="MPC21885.1"/>
    <property type="molecule type" value="Genomic_DNA"/>
</dbReference>
<protein>
    <submittedName>
        <fullName evidence="1">Uncharacterized protein</fullName>
    </submittedName>
</protein>
<dbReference type="AlphaFoldDB" id="A0A5B7DL49"/>
<gene>
    <name evidence="1" type="ORF">E2C01_014887</name>
</gene>
<proteinExistence type="predicted"/>
<organism evidence="1 2">
    <name type="scientific">Portunus trituberculatus</name>
    <name type="common">Swimming crab</name>
    <name type="synonym">Neptunus trituberculatus</name>
    <dbReference type="NCBI Taxonomy" id="210409"/>
    <lineage>
        <taxon>Eukaryota</taxon>
        <taxon>Metazoa</taxon>
        <taxon>Ecdysozoa</taxon>
        <taxon>Arthropoda</taxon>
        <taxon>Crustacea</taxon>
        <taxon>Multicrustacea</taxon>
        <taxon>Malacostraca</taxon>
        <taxon>Eumalacostraca</taxon>
        <taxon>Eucarida</taxon>
        <taxon>Decapoda</taxon>
        <taxon>Pleocyemata</taxon>
        <taxon>Brachyura</taxon>
        <taxon>Eubrachyura</taxon>
        <taxon>Portunoidea</taxon>
        <taxon>Portunidae</taxon>
        <taxon>Portuninae</taxon>
        <taxon>Portunus</taxon>
    </lineage>
</organism>
<comment type="caution">
    <text evidence="1">The sequence shown here is derived from an EMBL/GenBank/DDBJ whole genome shotgun (WGS) entry which is preliminary data.</text>
</comment>
<reference evidence="1 2" key="1">
    <citation type="submission" date="2019-05" db="EMBL/GenBank/DDBJ databases">
        <title>Another draft genome of Portunus trituberculatus and its Hox gene families provides insights of decapod evolution.</title>
        <authorList>
            <person name="Jeong J.-H."/>
            <person name="Song I."/>
            <person name="Kim S."/>
            <person name="Choi T."/>
            <person name="Kim D."/>
            <person name="Ryu S."/>
            <person name="Kim W."/>
        </authorList>
    </citation>
    <scope>NUCLEOTIDE SEQUENCE [LARGE SCALE GENOMIC DNA]</scope>
    <source>
        <tissue evidence="1">Muscle</tissue>
    </source>
</reference>
<keyword evidence="2" id="KW-1185">Reference proteome</keyword>
<evidence type="ECO:0000313" key="2">
    <source>
        <dbReference type="Proteomes" id="UP000324222"/>
    </source>
</evidence>
<evidence type="ECO:0000313" key="1">
    <source>
        <dbReference type="EMBL" id="MPC21885.1"/>
    </source>
</evidence>
<dbReference type="Proteomes" id="UP000324222">
    <property type="component" value="Unassembled WGS sequence"/>
</dbReference>
<name>A0A5B7DL49_PORTR</name>
<accession>A0A5B7DL49</accession>
<sequence length="218" mass="23482">MSMATTALSVWMSHSTSPGWMGSPSFFAHWTMVPSSMVGDRTHLLKATLAANLNNDTLCLDGGDIVVDGALPTTHPLTLPLLGDGLPGGINPPYGKHLTHVNLSGNGHSDHLYVAVAKHSSSSGLSVEETLPTTTTTTTTTTTHNDAILFEQQVAVDFLLASDKIKPLGHLGRSYVARVLWYFLVELQSLLLSGHLDVVIVWRHWEVLVACLLSPYCS</sequence>